<name>A0A150JS59_HEYCO</name>
<dbReference type="AlphaFoldDB" id="A0A150JS59"/>
<dbReference type="PATRIC" id="fig|1398.26.peg.1156"/>
<reference evidence="1 2" key="1">
    <citation type="submission" date="2016-01" db="EMBL/GenBank/DDBJ databases">
        <title>Genome Sequences of Twelve Sporeforming Bacillus Species Isolated from Foods.</title>
        <authorList>
            <person name="Berendsen E.M."/>
            <person name="Wells-Bennik M.H."/>
            <person name="Krawcyk A.O."/>
            <person name="De Jong A."/>
            <person name="Holsappel S."/>
            <person name="Eijlander R.T."/>
            <person name="Kuipers O.P."/>
        </authorList>
    </citation>
    <scope>NUCLEOTIDE SEQUENCE [LARGE SCALE GENOMIC DNA]</scope>
    <source>
        <strain evidence="1 2">B4098</strain>
    </source>
</reference>
<gene>
    <name evidence="1" type="ORF">B4098_2335</name>
</gene>
<evidence type="ECO:0000313" key="1">
    <source>
        <dbReference type="EMBL" id="KYC60037.1"/>
    </source>
</evidence>
<evidence type="ECO:0000313" key="2">
    <source>
        <dbReference type="Proteomes" id="UP000075288"/>
    </source>
</evidence>
<organism evidence="1 2">
    <name type="scientific">Heyndrickxia coagulans</name>
    <name type="common">Weizmannia coagulans</name>
    <dbReference type="NCBI Taxonomy" id="1398"/>
    <lineage>
        <taxon>Bacteria</taxon>
        <taxon>Bacillati</taxon>
        <taxon>Bacillota</taxon>
        <taxon>Bacilli</taxon>
        <taxon>Bacillales</taxon>
        <taxon>Bacillaceae</taxon>
        <taxon>Heyndrickxia</taxon>
    </lineage>
</organism>
<sequence length="43" mass="5128">MAQKYALPFFFGGKMETKRTPALFSTKYTFYFNMYEKKSGSFH</sequence>
<proteinExistence type="predicted"/>
<dbReference type="EMBL" id="LQYG01000102">
    <property type="protein sequence ID" value="KYC60037.1"/>
    <property type="molecule type" value="Genomic_DNA"/>
</dbReference>
<accession>A0A150JS59</accession>
<dbReference type="Proteomes" id="UP000075288">
    <property type="component" value="Unassembled WGS sequence"/>
</dbReference>
<comment type="caution">
    <text evidence="1">The sequence shown here is derived from an EMBL/GenBank/DDBJ whole genome shotgun (WGS) entry which is preliminary data.</text>
</comment>
<protein>
    <submittedName>
        <fullName evidence="1">Uncharacterized protein</fullName>
    </submittedName>
</protein>